<dbReference type="EMBL" id="CM020619">
    <property type="protein sequence ID" value="KAK1866294.1"/>
    <property type="molecule type" value="Genomic_DNA"/>
</dbReference>
<dbReference type="Proteomes" id="UP000798662">
    <property type="component" value="Chromosome 2"/>
</dbReference>
<proteinExistence type="predicted"/>
<protein>
    <submittedName>
        <fullName evidence="1">Uncharacterized protein</fullName>
    </submittedName>
</protein>
<organism evidence="1 2">
    <name type="scientific">Pyropia yezoensis</name>
    <name type="common">Susabi-nori</name>
    <name type="synonym">Porphyra yezoensis</name>
    <dbReference type="NCBI Taxonomy" id="2788"/>
    <lineage>
        <taxon>Eukaryota</taxon>
        <taxon>Rhodophyta</taxon>
        <taxon>Bangiophyceae</taxon>
        <taxon>Bangiales</taxon>
        <taxon>Bangiaceae</taxon>
        <taxon>Pyropia</taxon>
    </lineage>
</organism>
<accession>A0ACC3C844</accession>
<name>A0ACC3C844_PYRYE</name>
<comment type="caution">
    <text evidence="1">The sequence shown here is derived from an EMBL/GenBank/DDBJ whole genome shotgun (WGS) entry which is preliminary data.</text>
</comment>
<sequence length="481" mass="51345">MFDGPAAAAASGTTEMLSAGGGSKSGGHKAAAAADVLTSAQAESAQRVADGEPPPPLGAKMRRGGAPSGRRRKTSAATSRDGRGAAAAAGLASDDASVAVLSALRDLGMTVEDVQRAVRRRPAVLRCDVVRDIAPVVAFLRSPPLSLRNRRQLAKVVLHGPSIFCQPRPLETFTPRIAFLLDVAMVPATQLSAVVVRRPHLLWANLVTMGAVVTYLRGSLPELKPADIGALLARVPQALLLAPPALAKNVRWLRDTCGLVTSKDLSAVVSALPLVLLLNTERTLAPRVALLKKEYKLPTAALAKVLVATPHLLEASVDGDLRAQVARLQSYGEFSSDDLSRVITTVPAFFGLDFTDRLTWLREQVGLDAAELAHVVRTLPAVLMYAVDGNLDRKWAFLSSMMGATKADVVAQPRLLSYHLEQRAMPRHAFLASRGLTGVAVGAVLGCTDKAFCRDVAGCNLEEYRAYERDGHWLLFYNPIL</sequence>
<evidence type="ECO:0000313" key="1">
    <source>
        <dbReference type="EMBL" id="KAK1866294.1"/>
    </source>
</evidence>
<reference evidence="1" key="1">
    <citation type="submission" date="2019-11" db="EMBL/GenBank/DDBJ databases">
        <title>Nori genome reveals adaptations in red seaweeds to the harsh intertidal environment.</title>
        <authorList>
            <person name="Wang D."/>
            <person name="Mao Y."/>
        </authorList>
    </citation>
    <scope>NUCLEOTIDE SEQUENCE</scope>
    <source>
        <tissue evidence="1">Gametophyte</tissue>
    </source>
</reference>
<evidence type="ECO:0000313" key="2">
    <source>
        <dbReference type="Proteomes" id="UP000798662"/>
    </source>
</evidence>
<gene>
    <name evidence="1" type="ORF">I4F81_008814</name>
</gene>
<keyword evidence="2" id="KW-1185">Reference proteome</keyword>